<dbReference type="EMBL" id="BTRK01000005">
    <property type="protein sequence ID" value="GMR51062.1"/>
    <property type="molecule type" value="Genomic_DNA"/>
</dbReference>
<dbReference type="AlphaFoldDB" id="A0AAN5CUW9"/>
<dbReference type="InterPro" id="IPR036396">
    <property type="entry name" value="Cyt_P450_sf"/>
</dbReference>
<evidence type="ECO:0000313" key="3">
    <source>
        <dbReference type="EMBL" id="GMR51062.1"/>
    </source>
</evidence>
<comment type="caution">
    <text evidence="3">The sequence shown here is derived from an EMBL/GenBank/DDBJ whole genome shotgun (WGS) entry which is preliminary data.</text>
</comment>
<sequence>MFTNCASDGDDWVEQRRFIIAILRNFGMGKNLMEEKVRISVKNMTDFIEKQDLSSINIGRPIQVFVANIINEFLFGNQHSFDNCDKLMEFVDDFSELLNKFAKSPIVGIVLMLPWTRHLPLISTYWKKINDRSQKMFTYIRHEVSQVRSDPSEESTCYVQEFYKSNKDKRPEQLLACCSDMFTAGMARH</sequence>
<dbReference type="SUPFAM" id="SSF48264">
    <property type="entry name" value="Cytochrome P450"/>
    <property type="match status" value="1"/>
</dbReference>
<dbReference type="GO" id="GO:0005506">
    <property type="term" value="F:iron ion binding"/>
    <property type="evidence" value="ECO:0007669"/>
    <property type="project" value="InterPro"/>
</dbReference>
<dbReference type="Gene3D" id="1.10.630.10">
    <property type="entry name" value="Cytochrome P450"/>
    <property type="match status" value="1"/>
</dbReference>
<dbReference type="InterPro" id="IPR001128">
    <property type="entry name" value="Cyt_P450"/>
</dbReference>
<dbReference type="GO" id="GO:0020037">
    <property type="term" value="F:heme binding"/>
    <property type="evidence" value="ECO:0007669"/>
    <property type="project" value="InterPro"/>
</dbReference>
<gene>
    <name evidence="3" type="ORF">PMAYCL1PPCAC_21257</name>
</gene>
<dbReference type="GO" id="GO:0016705">
    <property type="term" value="F:oxidoreductase activity, acting on paired donors, with incorporation or reduction of molecular oxygen"/>
    <property type="evidence" value="ECO:0007669"/>
    <property type="project" value="InterPro"/>
</dbReference>
<reference evidence="4" key="1">
    <citation type="submission" date="2022-10" db="EMBL/GenBank/DDBJ databases">
        <title>Genome assembly of Pristionchus species.</title>
        <authorList>
            <person name="Yoshida K."/>
            <person name="Sommer R.J."/>
        </authorList>
    </citation>
    <scope>NUCLEOTIDE SEQUENCE [LARGE SCALE GENOMIC DNA]</scope>
    <source>
        <strain evidence="4">RS5460</strain>
    </source>
</reference>
<comment type="similarity">
    <text evidence="1">Belongs to the cytochrome P450 family.</text>
</comment>
<dbReference type="Pfam" id="PF00067">
    <property type="entry name" value="p450"/>
    <property type="match status" value="1"/>
</dbReference>
<evidence type="ECO:0008006" key="5">
    <source>
        <dbReference type="Google" id="ProtNLM"/>
    </source>
</evidence>
<keyword evidence="4" id="KW-1185">Reference proteome</keyword>
<keyword evidence="2" id="KW-0560">Oxidoreductase</keyword>
<evidence type="ECO:0000313" key="4">
    <source>
        <dbReference type="Proteomes" id="UP001328107"/>
    </source>
</evidence>
<proteinExistence type="inferred from homology"/>
<name>A0AAN5CUW9_9BILA</name>
<dbReference type="GO" id="GO:0004497">
    <property type="term" value="F:monooxygenase activity"/>
    <property type="evidence" value="ECO:0007669"/>
    <property type="project" value="UniProtKB-KW"/>
</dbReference>
<keyword evidence="2" id="KW-0503">Monooxygenase</keyword>
<evidence type="ECO:0000256" key="2">
    <source>
        <dbReference type="ARBA" id="ARBA00023033"/>
    </source>
</evidence>
<dbReference type="Proteomes" id="UP001328107">
    <property type="component" value="Unassembled WGS sequence"/>
</dbReference>
<dbReference type="PANTHER" id="PTHR24284">
    <property type="entry name" value="CYTOCHROME P450 FAMILY"/>
    <property type="match status" value="1"/>
</dbReference>
<evidence type="ECO:0000256" key="1">
    <source>
        <dbReference type="ARBA" id="ARBA00010617"/>
    </source>
</evidence>
<dbReference type="PANTHER" id="PTHR24284:SF1">
    <property type="entry name" value="CYTOCHROME P450 FAMILY"/>
    <property type="match status" value="1"/>
</dbReference>
<protein>
    <recommendedName>
        <fullName evidence="5">Cytochrome P450</fullName>
    </recommendedName>
</protein>
<accession>A0AAN5CUW9</accession>
<organism evidence="3 4">
    <name type="scientific">Pristionchus mayeri</name>
    <dbReference type="NCBI Taxonomy" id="1317129"/>
    <lineage>
        <taxon>Eukaryota</taxon>
        <taxon>Metazoa</taxon>
        <taxon>Ecdysozoa</taxon>
        <taxon>Nematoda</taxon>
        <taxon>Chromadorea</taxon>
        <taxon>Rhabditida</taxon>
        <taxon>Rhabditina</taxon>
        <taxon>Diplogasteromorpha</taxon>
        <taxon>Diplogasteroidea</taxon>
        <taxon>Neodiplogasteridae</taxon>
        <taxon>Pristionchus</taxon>
    </lineage>
</organism>